<evidence type="ECO:0000256" key="3">
    <source>
        <dbReference type="SAM" id="Coils"/>
    </source>
</evidence>
<evidence type="ECO:0000256" key="1">
    <source>
        <dbReference type="ARBA" id="ARBA00022612"/>
    </source>
</evidence>
<evidence type="ECO:0000256" key="2">
    <source>
        <dbReference type="ARBA" id="ARBA00023219"/>
    </source>
</evidence>
<dbReference type="PANTHER" id="PTHR41328:SF2">
    <property type="entry name" value="TERMINASE SMALL SUBUNIT"/>
    <property type="match status" value="1"/>
</dbReference>
<proteinExistence type="predicted"/>
<name>A0ABQ1PJN5_9ENTE</name>
<feature type="coiled-coil region" evidence="3">
    <location>
        <begin position="138"/>
        <end position="172"/>
    </location>
</feature>
<reference evidence="5" key="1">
    <citation type="journal article" date="2019" name="Int. J. Syst. Evol. Microbiol.">
        <title>The Global Catalogue of Microorganisms (GCM) 10K type strain sequencing project: providing services to taxonomists for standard genome sequencing and annotation.</title>
        <authorList>
            <consortium name="The Broad Institute Genomics Platform"/>
            <consortium name="The Broad Institute Genome Sequencing Center for Infectious Disease"/>
            <person name="Wu L."/>
            <person name="Ma J."/>
        </authorList>
    </citation>
    <scope>NUCLEOTIDE SEQUENCE [LARGE SCALE GENOMIC DNA]</scope>
    <source>
        <strain evidence="5">CGMCC 1.15942</strain>
    </source>
</reference>
<keyword evidence="3" id="KW-0175">Coiled coil</keyword>
<dbReference type="InterPro" id="IPR005335">
    <property type="entry name" value="Terminase_ssu"/>
</dbReference>
<sequence>MAGNIKEPSKKTKEQYDLFIDSYLQSFNATQSAIAAGYSKKTARQQGHRLLTNVYIKEKIKIEMKRLRERMKDEGLRSFAMLIGIAIDTEEKIQKHNEAEVEIIRINALIDEISLELSELGHQRAGVQRAADAIDGRKADLKERKRGLLAHVENLDAESFELEKERRKLFNERSKHELYYLQVRDWEKLQSLKKSIFQDILDRGGFKAIDEIKHSGAVNVGNPLDGLTEEELRRLANGP</sequence>
<dbReference type="InterPro" id="IPR038713">
    <property type="entry name" value="Terminase_Gp1_N_sf"/>
</dbReference>
<dbReference type="PANTHER" id="PTHR41328">
    <property type="entry name" value="TERMINASE SMALL SUBUNIT-RELATED"/>
    <property type="match status" value="1"/>
</dbReference>
<gene>
    <name evidence="4" type="ORF">GCM10011573_29600</name>
</gene>
<comment type="caution">
    <text evidence="4">The sequence shown here is derived from an EMBL/GenBank/DDBJ whole genome shotgun (WGS) entry which is preliminary data.</text>
</comment>
<evidence type="ECO:0000313" key="4">
    <source>
        <dbReference type="EMBL" id="GGC98149.1"/>
    </source>
</evidence>
<keyword evidence="1" id="KW-1188">Viral release from host cell</keyword>
<dbReference type="EMBL" id="BMKI01000007">
    <property type="protein sequence ID" value="GGC98149.1"/>
    <property type="molecule type" value="Genomic_DNA"/>
</dbReference>
<dbReference type="Pfam" id="PF03592">
    <property type="entry name" value="Terminase_2"/>
    <property type="match status" value="1"/>
</dbReference>
<dbReference type="Proteomes" id="UP000630615">
    <property type="component" value="Unassembled WGS sequence"/>
</dbReference>
<dbReference type="RefSeq" id="WP_088270652.1">
    <property type="nucleotide sequence ID" value="NZ_BMKI01000007.1"/>
</dbReference>
<dbReference type="InterPro" id="IPR052404">
    <property type="entry name" value="SPP1-like_terminase"/>
</dbReference>
<dbReference type="Gene3D" id="1.10.10.1400">
    <property type="entry name" value="Terminase, small subunit, N-terminal DNA-binding domain, HTH motif"/>
    <property type="match status" value="1"/>
</dbReference>
<protein>
    <submittedName>
        <fullName evidence="4">Terminase</fullName>
    </submittedName>
</protein>
<keyword evidence="5" id="KW-1185">Reference proteome</keyword>
<evidence type="ECO:0000313" key="5">
    <source>
        <dbReference type="Proteomes" id="UP000630615"/>
    </source>
</evidence>
<accession>A0ABQ1PJN5</accession>
<keyword evidence="2" id="KW-0231">Viral genome packaging</keyword>
<organism evidence="4 5">
    <name type="scientific">Enterococcus wangshanyuanii</name>
    <dbReference type="NCBI Taxonomy" id="2005703"/>
    <lineage>
        <taxon>Bacteria</taxon>
        <taxon>Bacillati</taxon>
        <taxon>Bacillota</taxon>
        <taxon>Bacilli</taxon>
        <taxon>Lactobacillales</taxon>
        <taxon>Enterococcaceae</taxon>
        <taxon>Enterococcus</taxon>
    </lineage>
</organism>